<accession>A0A244CVR1</accession>
<dbReference type="RefSeq" id="WP_086742731.1">
    <property type="nucleotide sequence ID" value="NZ_MWPV01000001.1"/>
</dbReference>
<name>A0A244CVR1_PSEDV</name>
<gene>
    <name evidence="2" type="ORF">B1199_03470</name>
</gene>
<feature type="transmembrane region" description="Helical" evidence="1">
    <location>
        <begin position="35"/>
        <end position="55"/>
    </location>
</feature>
<keyword evidence="3" id="KW-1185">Reference proteome</keyword>
<reference evidence="2 3" key="1">
    <citation type="submission" date="2017-02" db="EMBL/GenBank/DDBJ databases">
        <title>Pseudoalteromonas ulvae TC14 Genome.</title>
        <authorList>
            <person name="Molmeret M."/>
        </authorList>
    </citation>
    <scope>NUCLEOTIDE SEQUENCE [LARGE SCALE GENOMIC DNA]</scope>
    <source>
        <strain evidence="2">TC14</strain>
    </source>
</reference>
<keyword evidence="1" id="KW-0812">Transmembrane</keyword>
<dbReference type="Proteomes" id="UP000194841">
    <property type="component" value="Unassembled WGS sequence"/>
</dbReference>
<proteinExistence type="predicted"/>
<evidence type="ECO:0000256" key="1">
    <source>
        <dbReference type="SAM" id="Phobius"/>
    </source>
</evidence>
<dbReference type="OrthoDB" id="21915at2"/>
<dbReference type="AlphaFoldDB" id="A0A244CVR1"/>
<protein>
    <recommendedName>
        <fullName evidence="4">XRE family transcriptional regulator</fullName>
    </recommendedName>
</protein>
<organism evidence="2 3">
    <name type="scientific">Pseudoalteromonas ulvae</name>
    <dbReference type="NCBI Taxonomy" id="107327"/>
    <lineage>
        <taxon>Bacteria</taxon>
        <taxon>Pseudomonadati</taxon>
        <taxon>Pseudomonadota</taxon>
        <taxon>Gammaproteobacteria</taxon>
        <taxon>Alteromonadales</taxon>
        <taxon>Pseudoalteromonadaceae</taxon>
        <taxon>Pseudoalteromonas</taxon>
    </lineage>
</organism>
<keyword evidence="1" id="KW-1133">Transmembrane helix</keyword>
<comment type="caution">
    <text evidence="2">The sequence shown here is derived from an EMBL/GenBank/DDBJ whole genome shotgun (WGS) entry which is preliminary data.</text>
</comment>
<feature type="transmembrane region" description="Helical" evidence="1">
    <location>
        <begin position="12"/>
        <end position="29"/>
    </location>
</feature>
<sequence>MNSVKSRVIKLFFRLFPIVCLLFIINILTAPDYLWVKWPAMGMLIALASFTLVAITEQANRE</sequence>
<keyword evidence="1" id="KW-0472">Membrane</keyword>
<evidence type="ECO:0000313" key="2">
    <source>
        <dbReference type="EMBL" id="OUL59339.1"/>
    </source>
</evidence>
<dbReference type="EMBL" id="MWPV01000001">
    <property type="protein sequence ID" value="OUL59339.1"/>
    <property type="molecule type" value="Genomic_DNA"/>
</dbReference>
<evidence type="ECO:0000313" key="3">
    <source>
        <dbReference type="Proteomes" id="UP000194841"/>
    </source>
</evidence>
<evidence type="ECO:0008006" key="4">
    <source>
        <dbReference type="Google" id="ProtNLM"/>
    </source>
</evidence>